<keyword evidence="3" id="KW-1185">Reference proteome</keyword>
<dbReference type="Pfam" id="PF12724">
    <property type="entry name" value="Flavodoxin_5"/>
    <property type="match status" value="1"/>
</dbReference>
<dbReference type="PANTHER" id="PTHR38030:SF2">
    <property type="entry name" value="PROTOPORPHYRINOGEN IX DEHYDROGENASE [QUINONE]"/>
    <property type="match status" value="1"/>
</dbReference>
<name>A0ABW6XGF5_9ACTN</name>
<dbReference type="EMBL" id="JBIBEG010000019">
    <property type="protein sequence ID" value="MFF5900849.1"/>
    <property type="molecule type" value="Genomic_DNA"/>
</dbReference>
<dbReference type="Gene3D" id="3.40.50.360">
    <property type="match status" value="1"/>
</dbReference>
<evidence type="ECO:0000259" key="1">
    <source>
        <dbReference type="Pfam" id="PF12724"/>
    </source>
</evidence>
<dbReference type="InterPro" id="IPR026816">
    <property type="entry name" value="Flavodoxin_dom"/>
</dbReference>
<gene>
    <name evidence="2" type="ORF">ACFY8O_33675</name>
</gene>
<evidence type="ECO:0000313" key="3">
    <source>
        <dbReference type="Proteomes" id="UP001602322"/>
    </source>
</evidence>
<proteinExistence type="predicted"/>
<dbReference type="SUPFAM" id="SSF52218">
    <property type="entry name" value="Flavoproteins"/>
    <property type="match status" value="1"/>
</dbReference>
<organism evidence="2 3">
    <name type="scientific">Streptomyces argenteolus</name>
    <dbReference type="NCBI Taxonomy" id="67274"/>
    <lineage>
        <taxon>Bacteria</taxon>
        <taxon>Bacillati</taxon>
        <taxon>Actinomycetota</taxon>
        <taxon>Actinomycetes</taxon>
        <taxon>Kitasatosporales</taxon>
        <taxon>Streptomycetaceae</taxon>
        <taxon>Streptomyces</taxon>
    </lineage>
</organism>
<reference evidence="2 3" key="1">
    <citation type="submission" date="2024-10" db="EMBL/GenBank/DDBJ databases">
        <title>The Natural Products Discovery Center: Release of the First 8490 Sequenced Strains for Exploring Actinobacteria Biosynthetic Diversity.</title>
        <authorList>
            <person name="Kalkreuter E."/>
            <person name="Kautsar S.A."/>
            <person name="Yang D."/>
            <person name="Bader C.D."/>
            <person name="Teijaro C.N."/>
            <person name="Fluegel L."/>
            <person name="Davis C.M."/>
            <person name="Simpson J.R."/>
            <person name="Lauterbach L."/>
            <person name="Steele A.D."/>
            <person name="Gui C."/>
            <person name="Meng S."/>
            <person name="Li G."/>
            <person name="Viehrig K."/>
            <person name="Ye F."/>
            <person name="Su P."/>
            <person name="Kiefer A.F."/>
            <person name="Nichols A."/>
            <person name="Cepeda A.J."/>
            <person name="Yan W."/>
            <person name="Fan B."/>
            <person name="Jiang Y."/>
            <person name="Adhikari A."/>
            <person name="Zheng C.-J."/>
            <person name="Schuster L."/>
            <person name="Cowan T.M."/>
            <person name="Smanski M.J."/>
            <person name="Chevrette M.G."/>
            <person name="De Carvalho L.P.S."/>
            <person name="Shen B."/>
        </authorList>
    </citation>
    <scope>NUCLEOTIDE SEQUENCE [LARGE SCALE GENOMIC DNA]</scope>
    <source>
        <strain evidence="2 3">NPDC012540</strain>
    </source>
</reference>
<comment type="caution">
    <text evidence="2">The sequence shown here is derived from an EMBL/GenBank/DDBJ whole genome shotgun (WGS) entry which is preliminary data.</text>
</comment>
<dbReference type="InterPro" id="IPR029039">
    <property type="entry name" value="Flavoprotein-like_sf"/>
</dbReference>
<dbReference type="Proteomes" id="UP001602322">
    <property type="component" value="Unassembled WGS sequence"/>
</dbReference>
<evidence type="ECO:0000313" key="2">
    <source>
        <dbReference type="EMBL" id="MFF5900849.1"/>
    </source>
</evidence>
<accession>A0ABW6XGF5</accession>
<sequence>MPHRVLVAYATKYGSTAELARFIVGILRDEGLEADCLPASKVTAVDEYDAVLIGSALYMGRWRREAVRMARRHRKALRRRTVWGFSSGPLDRSASDRNIPPVPSARRAMDRVRARDHVTFGGRLETGARGHVARMVLEEGRGGEFRDFDAVASWARGVAAEIKAPESS</sequence>
<feature type="domain" description="Flavodoxin" evidence="1">
    <location>
        <begin position="6"/>
        <end position="127"/>
    </location>
</feature>
<dbReference type="PANTHER" id="PTHR38030">
    <property type="entry name" value="PROTOPORPHYRINOGEN IX DEHYDROGENASE [MENAQUINONE]"/>
    <property type="match status" value="1"/>
</dbReference>
<protein>
    <submittedName>
        <fullName evidence="2">Flavodoxin domain-containing protein</fullName>
    </submittedName>
</protein>
<dbReference type="RefSeq" id="WP_387909103.1">
    <property type="nucleotide sequence ID" value="NZ_JBIBEG010000019.1"/>
</dbReference>
<dbReference type="InterPro" id="IPR052200">
    <property type="entry name" value="Protoporphyrinogen_IX_DH"/>
</dbReference>